<dbReference type="SUPFAM" id="SSF48371">
    <property type="entry name" value="ARM repeat"/>
    <property type="match status" value="1"/>
</dbReference>
<keyword evidence="9" id="KW-1185">Reference proteome</keyword>
<dbReference type="GO" id="GO:0005876">
    <property type="term" value="C:spindle microtubule"/>
    <property type="evidence" value="ECO:0007669"/>
    <property type="project" value="TreeGrafter"/>
</dbReference>
<dbReference type="GO" id="GO:0051301">
    <property type="term" value="P:cell division"/>
    <property type="evidence" value="ECO:0007669"/>
    <property type="project" value="UniProtKB-KW"/>
</dbReference>
<reference evidence="8" key="1">
    <citation type="submission" date="2020-11" db="EMBL/GenBank/DDBJ databases">
        <authorList>
            <consortium name="DOE Joint Genome Institute"/>
            <person name="Ahrendt S."/>
            <person name="Riley R."/>
            <person name="Andreopoulos W."/>
            <person name="LaButti K."/>
            <person name="Pangilinan J."/>
            <person name="Ruiz-duenas F.J."/>
            <person name="Barrasa J.M."/>
            <person name="Sanchez-Garcia M."/>
            <person name="Camarero S."/>
            <person name="Miyauchi S."/>
            <person name="Serrano A."/>
            <person name="Linde D."/>
            <person name="Babiker R."/>
            <person name="Drula E."/>
            <person name="Ayuso-Fernandez I."/>
            <person name="Pacheco R."/>
            <person name="Padilla G."/>
            <person name="Ferreira P."/>
            <person name="Barriuso J."/>
            <person name="Kellner H."/>
            <person name="Castanera R."/>
            <person name="Alfaro M."/>
            <person name="Ramirez L."/>
            <person name="Pisabarro A.G."/>
            <person name="Kuo A."/>
            <person name="Tritt A."/>
            <person name="Lipzen A."/>
            <person name="He G."/>
            <person name="Yan M."/>
            <person name="Ng V."/>
            <person name="Cullen D."/>
            <person name="Martin F."/>
            <person name="Rosso M.-N."/>
            <person name="Henrissat B."/>
            <person name="Hibbett D."/>
            <person name="Martinez A.T."/>
            <person name="Grigoriev I.V."/>
        </authorList>
    </citation>
    <scope>NUCLEOTIDE SEQUENCE</scope>
    <source>
        <strain evidence="8">AH 44721</strain>
    </source>
</reference>
<keyword evidence="5" id="KW-0131">Cell cycle</keyword>
<proteinExistence type="inferred from homology"/>
<dbReference type="InterPro" id="IPR024395">
    <property type="entry name" value="CLASP_N_dom"/>
</dbReference>
<sequence>MDLLSVLSTTMGTDFEQLLSLFMPALLTLCARTNKVVVNRAKGSILTIIQSAQLASVLTYFLQNIKDKSATLKVVIAEGTLACLNSCNPPDFEKEARAAEVESIIRITARDANADVRKLSRKIFESYKILLPSRIPGFITPLSPTTKKYLDIKGPALPTQKSVPNLRAADMNKSSKPEPKPSSSSSFTTLGAKPTHSRTASSSTTISNARSTGPQIGQQQSSTTNTLTRVSRKEPTASRTATVSSTSTSAAPVRHVQPSRVMTDDGSANPRQRTTSTAQRSATTTTSGPSRTLRSQPSIISRSTTAVTTATMGASSGGAQRIQKDPAAAGATSTSNQQRRPQPQGLPSASASASTATATAIGPRRVPMPPPPPAPKKDKNTEGPKRPSSRIGGEKEKEKDAANAFRPSSSTSTRQPRSVIPPAPVKRKPAVPSLSSSVRDKVPAVPTTAGTLGGHARSKSTVVITSTSTATSSAAAAAPKTKAAPAVSTTPGTNIKPLAVAKAKPLWGSRPAPPAKPVSGAPGVAGAAAKGLVRKPSSRVVSGSSSTVTGVKGAAVAKGTSGIAKRPITPAQTALPPSPTLEEEEKYVEKVTDNESDKIMEAEKNKLPEEKESVDEAKSASQRGSPVPFAPPAVPDVQQEQQIIEGNEQVNTAEADAVTRATEVEELEGQDEVISRNTTPTPESSERVATVAVVSFEEAEDGHRAEENDEAEDENDQTSTPLSSSRQPFAPVPIPYDPHTPQQHLLVPSNIDPTLNTKTPISALLSSIERGFQYDYSPITPLSPAANYLPNVTGEGTPYSHATHAPHRRFPMKEGPVQPFNHALHVMGHNGMFEGYGAGTGYNTSLGENKGKMGGAGAGGELGVVPVPVQFGTENMYVPVGLPGLDDGRMAFFELNNTRS</sequence>
<feature type="compositionally biased region" description="Polar residues" evidence="6">
    <location>
        <begin position="717"/>
        <end position="727"/>
    </location>
</feature>
<feature type="compositionally biased region" description="Polar residues" evidence="6">
    <location>
        <begin position="331"/>
        <end position="347"/>
    </location>
</feature>
<feature type="compositionally biased region" description="Basic and acidic residues" evidence="6">
    <location>
        <begin position="375"/>
        <end position="385"/>
    </location>
</feature>
<dbReference type="GO" id="GO:1990023">
    <property type="term" value="C:mitotic spindle midzone"/>
    <property type="evidence" value="ECO:0007669"/>
    <property type="project" value="TreeGrafter"/>
</dbReference>
<feature type="compositionally biased region" description="Low complexity" evidence="6">
    <location>
        <begin position="459"/>
        <end position="491"/>
    </location>
</feature>
<feature type="region of interest" description="Disordered" evidence="6">
    <location>
        <begin position="567"/>
        <end position="751"/>
    </location>
</feature>
<organism evidence="8 9">
    <name type="scientific">Gymnopilus junonius</name>
    <name type="common">Spectacular rustgill mushroom</name>
    <name type="synonym">Gymnopilus spectabilis subsp. junonius</name>
    <dbReference type="NCBI Taxonomy" id="109634"/>
    <lineage>
        <taxon>Eukaryota</taxon>
        <taxon>Fungi</taxon>
        <taxon>Dikarya</taxon>
        <taxon>Basidiomycota</taxon>
        <taxon>Agaricomycotina</taxon>
        <taxon>Agaricomycetes</taxon>
        <taxon>Agaricomycetidae</taxon>
        <taxon>Agaricales</taxon>
        <taxon>Agaricineae</taxon>
        <taxon>Hymenogastraceae</taxon>
        <taxon>Gymnopilus</taxon>
    </lineage>
</organism>
<name>A0A9P5NGD0_GYMJU</name>
<feature type="compositionally biased region" description="Low complexity" evidence="6">
    <location>
        <begin position="406"/>
        <end position="418"/>
    </location>
</feature>
<dbReference type="AlphaFoldDB" id="A0A9P5NGD0"/>
<feature type="domain" description="CLASP N-terminal" evidence="7">
    <location>
        <begin position="3"/>
        <end position="150"/>
    </location>
</feature>
<feature type="compositionally biased region" description="Basic and acidic residues" evidence="6">
    <location>
        <begin position="587"/>
        <end position="618"/>
    </location>
</feature>
<evidence type="ECO:0000256" key="6">
    <source>
        <dbReference type="SAM" id="MobiDB-lite"/>
    </source>
</evidence>
<dbReference type="GO" id="GO:0090307">
    <property type="term" value="P:mitotic spindle assembly"/>
    <property type="evidence" value="ECO:0007669"/>
    <property type="project" value="TreeGrafter"/>
</dbReference>
<evidence type="ECO:0000256" key="4">
    <source>
        <dbReference type="ARBA" id="ARBA00022701"/>
    </source>
</evidence>
<evidence type="ECO:0000259" key="7">
    <source>
        <dbReference type="Pfam" id="PF12348"/>
    </source>
</evidence>
<dbReference type="Gene3D" id="1.25.10.10">
    <property type="entry name" value="Leucine-rich Repeat Variant"/>
    <property type="match status" value="1"/>
</dbReference>
<dbReference type="GO" id="GO:0005881">
    <property type="term" value="C:cytoplasmic microtubule"/>
    <property type="evidence" value="ECO:0007669"/>
    <property type="project" value="TreeGrafter"/>
</dbReference>
<dbReference type="PANTHER" id="PTHR21567:SF60">
    <property type="entry name" value="CLASP N-TERMINAL DOMAIN-CONTAINING PROTEIN"/>
    <property type="match status" value="1"/>
</dbReference>
<evidence type="ECO:0000256" key="3">
    <source>
        <dbReference type="ARBA" id="ARBA00022618"/>
    </source>
</evidence>
<dbReference type="OrthoDB" id="46159at2759"/>
<feature type="compositionally biased region" description="Polar residues" evidence="6">
    <location>
        <begin position="288"/>
        <end position="318"/>
    </location>
</feature>
<feature type="compositionally biased region" description="Acidic residues" evidence="6">
    <location>
        <begin position="707"/>
        <end position="716"/>
    </location>
</feature>
<dbReference type="PANTHER" id="PTHR21567">
    <property type="entry name" value="CLASP"/>
    <property type="match status" value="1"/>
</dbReference>
<comment type="subcellular location">
    <subcellularLocation>
        <location evidence="1">Cytoplasm</location>
        <location evidence="1">Cytoskeleton</location>
        <location evidence="1">Spindle</location>
    </subcellularLocation>
</comment>
<dbReference type="InterPro" id="IPR011989">
    <property type="entry name" value="ARM-like"/>
</dbReference>
<feature type="compositionally biased region" description="Low complexity" evidence="6">
    <location>
        <begin position="348"/>
        <end position="365"/>
    </location>
</feature>
<keyword evidence="3" id="KW-0132">Cell division</keyword>
<comment type="caution">
    <text evidence="8">The sequence shown here is derived from an EMBL/GenBank/DDBJ whole genome shotgun (WGS) entry which is preliminary data.</text>
</comment>
<feature type="compositionally biased region" description="Low complexity" evidence="6">
    <location>
        <begin position="237"/>
        <end position="254"/>
    </location>
</feature>
<dbReference type="Pfam" id="PF12348">
    <property type="entry name" value="CLASP_N"/>
    <property type="match status" value="1"/>
</dbReference>
<evidence type="ECO:0000256" key="2">
    <source>
        <dbReference type="ARBA" id="ARBA00009549"/>
    </source>
</evidence>
<dbReference type="GO" id="GO:0005815">
    <property type="term" value="C:microtubule organizing center"/>
    <property type="evidence" value="ECO:0007669"/>
    <property type="project" value="TreeGrafter"/>
</dbReference>
<feature type="compositionally biased region" description="Basic and acidic residues" evidence="6">
    <location>
        <begin position="392"/>
        <end position="401"/>
    </location>
</feature>
<feature type="compositionally biased region" description="Low complexity" evidence="6">
    <location>
        <begin position="271"/>
        <end position="287"/>
    </location>
</feature>
<dbReference type="EMBL" id="JADNYJ010000126">
    <property type="protein sequence ID" value="KAF8882035.1"/>
    <property type="molecule type" value="Genomic_DNA"/>
</dbReference>
<evidence type="ECO:0000256" key="1">
    <source>
        <dbReference type="ARBA" id="ARBA00004186"/>
    </source>
</evidence>
<evidence type="ECO:0000313" key="8">
    <source>
        <dbReference type="EMBL" id="KAF8882035.1"/>
    </source>
</evidence>
<evidence type="ECO:0000313" key="9">
    <source>
        <dbReference type="Proteomes" id="UP000724874"/>
    </source>
</evidence>
<dbReference type="InterPro" id="IPR016024">
    <property type="entry name" value="ARM-type_fold"/>
</dbReference>
<keyword evidence="4" id="KW-0493">Microtubule</keyword>
<dbReference type="GO" id="GO:0008017">
    <property type="term" value="F:microtubule binding"/>
    <property type="evidence" value="ECO:0007669"/>
    <property type="project" value="TreeGrafter"/>
</dbReference>
<feature type="compositionally biased region" description="Polar residues" evidence="6">
    <location>
        <begin position="197"/>
        <end position="229"/>
    </location>
</feature>
<evidence type="ECO:0000256" key="5">
    <source>
        <dbReference type="ARBA" id="ARBA00022776"/>
    </source>
</evidence>
<gene>
    <name evidence="8" type="ORF">CPB84DRAFT_1791218</name>
</gene>
<dbReference type="Proteomes" id="UP000724874">
    <property type="component" value="Unassembled WGS sequence"/>
</dbReference>
<feature type="compositionally biased region" description="Low complexity" evidence="6">
    <location>
        <begin position="635"/>
        <end position="651"/>
    </location>
</feature>
<comment type="similarity">
    <text evidence="2">Belongs to the CLASP family.</text>
</comment>
<accession>A0A9P5NGD0</accession>
<feature type="region of interest" description="Disordered" evidence="6">
    <location>
        <begin position="155"/>
        <end position="492"/>
    </location>
</feature>
<keyword evidence="5" id="KW-0498">Mitosis</keyword>
<protein>
    <recommendedName>
        <fullName evidence="7">CLASP N-terminal domain-containing protein</fullName>
    </recommendedName>
</protein>